<evidence type="ECO:0000313" key="7">
    <source>
        <dbReference type="Proteomes" id="UP000007796"/>
    </source>
</evidence>
<keyword evidence="4" id="KW-0472">Membrane</keyword>
<comment type="subcellular location">
    <subcellularLocation>
        <location evidence="1">Endomembrane system</location>
        <topology evidence="1">Multi-pass membrane protein</topology>
    </subcellularLocation>
</comment>
<dbReference type="PANTHER" id="PTHR28293:SF1">
    <property type="entry name" value="NUCLEAR RIM PROTEIN 1"/>
    <property type="match status" value="1"/>
</dbReference>
<evidence type="ECO:0000256" key="2">
    <source>
        <dbReference type="ARBA" id="ARBA00022692"/>
    </source>
</evidence>
<evidence type="ECO:0000256" key="4">
    <source>
        <dbReference type="ARBA" id="ARBA00023136"/>
    </source>
</evidence>
<dbReference type="RefSeq" id="XP_014173206.1">
    <property type="nucleotide sequence ID" value="XM_014317731.1"/>
</dbReference>
<dbReference type="GeneID" id="25979962"/>
<dbReference type="PANTHER" id="PTHR28293">
    <property type="entry name" value="NUCLEAR RIM PROTEIN 1"/>
    <property type="match status" value="1"/>
</dbReference>
<dbReference type="eggNOG" id="ENOG502QV5S">
    <property type="taxonomic scope" value="Eukaryota"/>
</dbReference>
<accession>F0XFJ0</accession>
<dbReference type="STRING" id="655863.F0XFJ0"/>
<name>F0XFJ0_GROCL</name>
<gene>
    <name evidence="6" type="ORF">CMQ_652</name>
</gene>
<dbReference type="Proteomes" id="UP000007796">
    <property type="component" value="Unassembled WGS sequence"/>
</dbReference>
<dbReference type="InterPro" id="IPR018819">
    <property type="entry name" value="Nur1/Mug154"/>
</dbReference>
<dbReference type="GO" id="GO:0043007">
    <property type="term" value="P:maintenance of rDNA"/>
    <property type="evidence" value="ECO:0007669"/>
    <property type="project" value="TreeGrafter"/>
</dbReference>
<feature type="region of interest" description="Disordered" evidence="5">
    <location>
        <begin position="347"/>
        <end position="374"/>
    </location>
</feature>
<feature type="compositionally biased region" description="Polar residues" evidence="5">
    <location>
        <begin position="348"/>
        <end position="363"/>
    </location>
</feature>
<dbReference type="Pfam" id="PF10332">
    <property type="entry name" value="DUF2418"/>
    <property type="match status" value="1"/>
</dbReference>
<dbReference type="InParanoid" id="F0XFJ0"/>
<keyword evidence="2" id="KW-0812">Transmembrane</keyword>
<evidence type="ECO:0000256" key="1">
    <source>
        <dbReference type="ARBA" id="ARBA00004127"/>
    </source>
</evidence>
<evidence type="ECO:0000313" key="6">
    <source>
        <dbReference type="EMBL" id="EFX03724.1"/>
    </source>
</evidence>
<organism evidence="7">
    <name type="scientific">Grosmannia clavigera (strain kw1407 / UAMH 11150)</name>
    <name type="common">Blue stain fungus</name>
    <name type="synonym">Graphiocladiella clavigera</name>
    <dbReference type="NCBI Taxonomy" id="655863"/>
    <lineage>
        <taxon>Eukaryota</taxon>
        <taxon>Fungi</taxon>
        <taxon>Dikarya</taxon>
        <taxon>Ascomycota</taxon>
        <taxon>Pezizomycotina</taxon>
        <taxon>Sordariomycetes</taxon>
        <taxon>Sordariomycetidae</taxon>
        <taxon>Ophiostomatales</taxon>
        <taxon>Ophiostomataceae</taxon>
        <taxon>Leptographium</taxon>
    </lineage>
</organism>
<feature type="region of interest" description="Disordered" evidence="5">
    <location>
        <begin position="450"/>
        <end position="509"/>
    </location>
</feature>
<feature type="compositionally biased region" description="Basic and acidic residues" evidence="5">
    <location>
        <begin position="450"/>
        <end position="478"/>
    </location>
</feature>
<dbReference type="HOGENOM" id="CLU_044030_1_0_1"/>
<dbReference type="OrthoDB" id="3363151at2759"/>
<dbReference type="AlphaFoldDB" id="F0XFJ0"/>
<proteinExistence type="predicted"/>
<evidence type="ECO:0008006" key="8">
    <source>
        <dbReference type="Google" id="ProtNLM"/>
    </source>
</evidence>
<dbReference type="GO" id="GO:0007096">
    <property type="term" value="P:regulation of exit from mitosis"/>
    <property type="evidence" value="ECO:0007669"/>
    <property type="project" value="TreeGrafter"/>
</dbReference>
<reference evidence="6 7" key="1">
    <citation type="journal article" date="2011" name="Proc. Natl. Acad. Sci. U.S.A.">
        <title>Genome and transcriptome analyses of the mountain pine beetle-fungal symbiont Grosmannia clavigera, a lodgepole pine pathogen.</title>
        <authorList>
            <person name="DiGuistini S."/>
            <person name="Wang Y."/>
            <person name="Liao N.Y."/>
            <person name="Taylor G."/>
            <person name="Tanguay P."/>
            <person name="Feau N."/>
            <person name="Henrissat B."/>
            <person name="Chan S.K."/>
            <person name="Hesse-Orce U."/>
            <person name="Alamouti S.M."/>
            <person name="Tsui C.K.M."/>
            <person name="Docking R.T."/>
            <person name="Levasseur A."/>
            <person name="Haridas S."/>
            <person name="Robertson G."/>
            <person name="Birol I."/>
            <person name="Holt R.A."/>
            <person name="Marra M.A."/>
            <person name="Hamelin R.C."/>
            <person name="Hirst M."/>
            <person name="Jones S.J.M."/>
            <person name="Bohlmann J."/>
            <person name="Breuil C."/>
        </authorList>
    </citation>
    <scope>NUCLEOTIDE SEQUENCE [LARGE SCALE GENOMIC DNA]</scope>
    <source>
        <strain evidence="7">kw1407 / UAMH 11150</strain>
    </source>
</reference>
<keyword evidence="7" id="KW-1185">Reference proteome</keyword>
<sequence length="509" mass="56153">MPRLVRRQPLMQRIAAAINPWDFLLWLSEEIETRELDSQTVGTQAGLVANFLFLLARANLGPSNSADDDVFGDASSHGWFSYLVQMLVWTGFTLSVANAVFVFSRKRHYRLFEASIDKAPGTPSAHRVRVQSSPSSSSPFRLLSDLLSFESAESRSHPDSSRDVWELAIWDPRPASLAFLSFFSPLHVLVYLFELPLDPLESRPSVTVFKCLVLQVGLSAIMTLMQSRNDQRQKDAAIIQKEVFHEYDEKFVRPQLHPIVRDVGTQVTMNDILSAGAGSKTEQIPVEIGTPTTLIRRSFQTHPNQNYVRHVDPDYGISAGRQSSIAAAPRLFTPVNKAIRHSDAFTPSYGSISQPRQSMPSVVTPSYSATTSMAPTPASAVSTIKNSSAAANSSRLPTASTGTSTNFGGSLGVYSHVNSPLKKATSLNDVTTPTSCFSPRNSRELAAIEQRDAAERAQRRSSPLKEDRARPANDEKTPFRSIGQSTASVNPFARARPTSYKYERFPSRC</sequence>
<evidence type="ECO:0000256" key="5">
    <source>
        <dbReference type="SAM" id="MobiDB-lite"/>
    </source>
</evidence>
<dbReference type="GO" id="GO:0012505">
    <property type="term" value="C:endomembrane system"/>
    <property type="evidence" value="ECO:0007669"/>
    <property type="project" value="UniProtKB-SubCell"/>
</dbReference>
<keyword evidence="3" id="KW-1133">Transmembrane helix</keyword>
<feature type="compositionally biased region" description="Low complexity" evidence="5">
    <location>
        <begin position="364"/>
        <end position="374"/>
    </location>
</feature>
<dbReference type="EMBL" id="GL629765">
    <property type="protein sequence ID" value="EFX03724.1"/>
    <property type="molecule type" value="Genomic_DNA"/>
</dbReference>
<evidence type="ECO:0000256" key="3">
    <source>
        <dbReference type="ARBA" id="ARBA00022989"/>
    </source>
</evidence>
<protein>
    <recommendedName>
        <fullName evidence="8">Meiotically up-regulated gene 154 protein</fullName>
    </recommendedName>
</protein>